<dbReference type="PANTHER" id="PTHR21461">
    <property type="entry name" value="GLYCOSYLTRANSFERASE FAMILY 92 PROTEIN"/>
    <property type="match status" value="1"/>
</dbReference>
<dbReference type="GO" id="GO:0005737">
    <property type="term" value="C:cytoplasm"/>
    <property type="evidence" value="ECO:0007669"/>
    <property type="project" value="TreeGrafter"/>
</dbReference>
<dbReference type="OrthoDB" id="1997677at2"/>
<dbReference type="EMBL" id="FR872580">
    <property type="protein sequence ID" value="CCB86327.1"/>
    <property type="molecule type" value="Genomic_DNA"/>
</dbReference>
<evidence type="ECO:0000256" key="6">
    <source>
        <dbReference type="ARBA" id="ARBA00023136"/>
    </source>
</evidence>
<dbReference type="GO" id="GO:0016020">
    <property type="term" value="C:membrane"/>
    <property type="evidence" value="ECO:0007669"/>
    <property type="project" value="UniProtKB-SubCell"/>
</dbReference>
<keyword evidence="3" id="KW-0808">Transferase</keyword>
<name>F8KZI7_PARAV</name>
<reference evidence="7 8" key="2">
    <citation type="journal article" date="2011" name="Mol. Biol. Evol.">
        <title>Unity in variety--the pan-genome of the Chlamydiae.</title>
        <authorList>
            <person name="Collingro A."/>
            <person name="Tischler P."/>
            <person name="Weinmaier T."/>
            <person name="Penz T."/>
            <person name="Heinz E."/>
            <person name="Brunham R.C."/>
            <person name="Read T.D."/>
            <person name="Bavoil P.M."/>
            <person name="Sachse K."/>
            <person name="Kahane S."/>
            <person name="Friedman M.G."/>
            <person name="Rattei T."/>
            <person name="Myers G.S."/>
            <person name="Horn M."/>
        </authorList>
    </citation>
    <scope>NUCLEOTIDE SEQUENCE [LARGE SCALE GENOMIC DNA]</scope>
    <source>
        <strain evidence="8">UV7</strain>
    </source>
</reference>
<proteinExistence type="predicted"/>
<dbReference type="Pfam" id="PF01697">
    <property type="entry name" value="Glyco_transf_92"/>
    <property type="match status" value="1"/>
</dbReference>
<evidence type="ECO:0000313" key="8">
    <source>
        <dbReference type="Proteomes" id="UP000000495"/>
    </source>
</evidence>
<dbReference type="PANTHER" id="PTHR21461:SF69">
    <property type="entry name" value="GLYCOSYLTRANSFERASE FAMILY 92 PROTEIN"/>
    <property type="match status" value="1"/>
</dbReference>
<evidence type="ECO:0000256" key="5">
    <source>
        <dbReference type="ARBA" id="ARBA00022989"/>
    </source>
</evidence>
<evidence type="ECO:0000256" key="1">
    <source>
        <dbReference type="ARBA" id="ARBA00004167"/>
    </source>
</evidence>
<dbReference type="Proteomes" id="UP000000495">
    <property type="component" value="Chromosome"/>
</dbReference>
<dbReference type="eggNOG" id="COG0463">
    <property type="taxonomic scope" value="Bacteria"/>
</dbReference>
<keyword evidence="2" id="KW-0328">Glycosyltransferase</keyword>
<keyword evidence="5" id="KW-1133">Transmembrane helix</keyword>
<protein>
    <recommendedName>
        <fullName evidence="9">Glycosyltransferase family 92 protein</fullName>
    </recommendedName>
</protein>
<keyword evidence="4" id="KW-0812">Transmembrane</keyword>
<keyword evidence="8" id="KW-1185">Reference proteome</keyword>
<dbReference type="GO" id="GO:0016757">
    <property type="term" value="F:glycosyltransferase activity"/>
    <property type="evidence" value="ECO:0007669"/>
    <property type="project" value="UniProtKB-KW"/>
</dbReference>
<dbReference type="KEGG" id="puv:PUV_13770"/>
<comment type="subcellular location">
    <subcellularLocation>
        <location evidence="1">Membrane</location>
        <topology evidence="1">Single-pass membrane protein</topology>
    </subcellularLocation>
</comment>
<sequence>MLKMLFPKKLVKICFYIFLFAFLIAGIKKTSKMIPQYIPLPLVAGLEKRMEPSDLSKAGLIKLSDQELGYLNQWIVDHPLPLFCGKKVVTTPSELEWVYTSRSLKNTPSQSYFLSVGAIIQNEASYLKEWIEYHKLLGVQHFWIYNHLSTDHYLDVLEPYIRSGEVELIEWTVKKYPACQLTAYEDCIKQAQDQTEWLALIDVDEFLVPHQHTSMQEFLGEFDQFSQILINWQLFGTSNIQSLPKNALLTEHLTYKFPTDFVDQKWNGNQYVKAIVKPSHVAFPVTSSHYYNLKPNYLTVNGLKQIVSPNTTVPEIHVENIQLNHYWFRTLDFFYDVKVGRRQGVGEKYPPEMVEWLLKMGQSEQDFSIQRFIPKLKEAL</sequence>
<organism evidence="7 8">
    <name type="scientific">Parachlamydia acanthamoebae (strain UV7)</name>
    <dbReference type="NCBI Taxonomy" id="765952"/>
    <lineage>
        <taxon>Bacteria</taxon>
        <taxon>Pseudomonadati</taxon>
        <taxon>Chlamydiota</taxon>
        <taxon>Chlamydiia</taxon>
        <taxon>Parachlamydiales</taxon>
        <taxon>Parachlamydiaceae</taxon>
        <taxon>Parachlamydia</taxon>
    </lineage>
</organism>
<evidence type="ECO:0000313" key="7">
    <source>
        <dbReference type="EMBL" id="CCB86327.1"/>
    </source>
</evidence>
<dbReference type="AlphaFoldDB" id="F8KZI7"/>
<keyword evidence="6" id="KW-0472">Membrane</keyword>
<dbReference type="HOGENOM" id="CLU_035905_0_0_0"/>
<dbReference type="InterPro" id="IPR008166">
    <property type="entry name" value="Glyco_transf_92"/>
</dbReference>
<dbReference type="STRING" id="765952.PUV_13770"/>
<accession>F8KZI7</accession>
<evidence type="ECO:0008006" key="9">
    <source>
        <dbReference type="Google" id="ProtNLM"/>
    </source>
</evidence>
<evidence type="ECO:0000256" key="4">
    <source>
        <dbReference type="ARBA" id="ARBA00022692"/>
    </source>
</evidence>
<reference key="1">
    <citation type="journal article" date="2011" name="Mol. Biol. Evol.">
        <title>Unity in variety -- the pan-genome of the Chlamydiae.</title>
        <authorList>
            <person name="Collingro A."/>
            <person name="Tischler P."/>
            <person name="Weinmaier T."/>
            <person name="Penz T."/>
            <person name="Heinz E."/>
            <person name="Brunham R.C."/>
            <person name="Read T.D."/>
            <person name="Bavoil P.M."/>
            <person name="Sachse K."/>
            <person name="Kahane S."/>
            <person name="Friedman M.G."/>
            <person name="Rattei T."/>
            <person name="Myers G.S.A."/>
            <person name="Horn M."/>
        </authorList>
    </citation>
    <scope>NUCLEOTIDE SEQUENCE</scope>
    <source>
        <strain>UV7</strain>
    </source>
</reference>
<gene>
    <name evidence="7" type="ordered locus">PUV_13770</name>
</gene>
<evidence type="ECO:0000256" key="2">
    <source>
        <dbReference type="ARBA" id="ARBA00022676"/>
    </source>
</evidence>
<evidence type="ECO:0000256" key="3">
    <source>
        <dbReference type="ARBA" id="ARBA00022679"/>
    </source>
</evidence>